<evidence type="ECO:0000313" key="3">
    <source>
        <dbReference type="RGD" id="727901"/>
    </source>
</evidence>
<sequence>MVPGSASPSWALRL</sequence>
<name>A6HDX4_RAT</name>
<dbReference type="EMBL" id="CH473948">
    <property type="protein sequence ID" value="EDM04229.1"/>
    <property type="molecule type" value="Genomic_DNA"/>
</dbReference>
<gene>
    <name evidence="1 3" type="primary">Scgb3a1</name>
    <name evidence="1" type="ORF">rCG_34448</name>
</gene>
<protein>
    <submittedName>
        <fullName evidence="1">Secretoglobin, family 3A, member 1, isoform CRA_c</fullName>
    </submittedName>
</protein>
<proteinExistence type="predicted"/>
<reference evidence="1 2" key="1">
    <citation type="submission" date="2005-07" db="EMBL/GenBank/DDBJ databases">
        <authorList>
            <person name="Mural R.J."/>
            <person name="Li P.W."/>
            <person name="Adams M.D."/>
            <person name="Amanatides P.G."/>
            <person name="Baden-Tillson H."/>
            <person name="Barnstead M."/>
            <person name="Chin S.H."/>
            <person name="Dew I."/>
            <person name="Evans C.A."/>
            <person name="Ferriera S."/>
            <person name="Flanigan M."/>
            <person name="Fosler C."/>
            <person name="Glodek A."/>
            <person name="Gu Z."/>
            <person name="Holt R.A."/>
            <person name="Jennings D."/>
            <person name="Kraft C.L."/>
            <person name="Lu F."/>
            <person name="Nguyen T."/>
            <person name="Nusskern D.R."/>
            <person name="Pfannkoch C.M."/>
            <person name="Sitter C."/>
            <person name="Sutton G.G."/>
            <person name="Venter J.C."/>
            <person name="Wang Z."/>
            <person name="Woodage T."/>
            <person name="Zheng X.H."/>
            <person name="Zhong F."/>
        </authorList>
    </citation>
    <scope>NUCLEOTIDE SEQUENCE [LARGE SCALE GENOMIC DNA]</scope>
    <source>
        <strain>BN</strain>
        <strain evidence="2">Sprague-Dawley</strain>
    </source>
</reference>
<evidence type="ECO:0000313" key="2">
    <source>
        <dbReference type="Proteomes" id="UP000234681"/>
    </source>
</evidence>
<dbReference type="AGR" id="RGD:727901"/>
<organism evidence="1 2">
    <name type="scientific">Rattus norvegicus</name>
    <name type="common">Rat</name>
    <dbReference type="NCBI Taxonomy" id="10116"/>
    <lineage>
        <taxon>Eukaryota</taxon>
        <taxon>Metazoa</taxon>
        <taxon>Chordata</taxon>
        <taxon>Craniata</taxon>
        <taxon>Vertebrata</taxon>
        <taxon>Euteleostomi</taxon>
        <taxon>Mammalia</taxon>
        <taxon>Eutheria</taxon>
        <taxon>Euarchontoglires</taxon>
        <taxon>Glires</taxon>
        <taxon>Rodentia</taxon>
        <taxon>Myomorpha</taxon>
        <taxon>Muroidea</taxon>
        <taxon>Muridae</taxon>
        <taxon>Murinae</taxon>
        <taxon>Rattus</taxon>
    </lineage>
</organism>
<evidence type="ECO:0000313" key="1">
    <source>
        <dbReference type="EMBL" id="EDM04229.1"/>
    </source>
</evidence>
<dbReference type="Proteomes" id="UP000234681">
    <property type="component" value="Chromosome 10"/>
</dbReference>
<accession>A6HDX4</accession>
<dbReference type="RGD" id="727901">
    <property type="gene designation" value="Scgb3a1"/>
</dbReference>